<dbReference type="Proteomes" id="UP000449906">
    <property type="component" value="Unassembled WGS sequence"/>
</dbReference>
<dbReference type="PANTHER" id="PTHR40274">
    <property type="entry name" value="VIRGINIAMYCIN B LYASE"/>
    <property type="match status" value="1"/>
</dbReference>
<sequence>MRRAAWTLTTTIITLAVGLPLLGTVPPAGAGPGDPAGPAALVARAHPDRVTVRRSPAPPRPAQRAGALRVFPVPTSSAGLERITTAPDGSMWFVEGDQNKVGRITTAGAITEFTLPAQTSDDSTVMDLEVDSSGRVWVVWDSGWRITRFHPSSPSAAFTWNLSYPYGEEVRMGPGGAAWVTLSFDEQGILKIVGDTATWDDNAPPCDGALGRGRDDLMWCQDFDKLIQVNAGGTGGRTYPMPDDATYPYSVATGPHQRIWFGRYEPGSWASSPSWGNVGWVGTDNAVHTIRTGDRTAPRSLTLGRDGNVWFASIGATVGIGHVNAAGQGAIARVGNFRPRSVTYGADGAIWFTDRDANTIVRVVRDQLWVTNVDVGDRNQLRPHPQPRATAVSTRLDADKRRRRAPLTVACAGGLVACRGSVVVKAGRKTVGTARYAVAPGRRATVPIALSAAARKLLGRKKKVKVVVILTSTAGQRTSRATRLTR</sequence>
<protein>
    <submittedName>
        <fullName evidence="1">Uncharacterized protein</fullName>
    </submittedName>
</protein>
<proteinExistence type="predicted"/>
<reference evidence="1 2" key="1">
    <citation type="submission" date="2019-09" db="EMBL/GenBank/DDBJ databases">
        <title>Pimelobacter sp. isolated from Paulinella.</title>
        <authorList>
            <person name="Jeong S.E."/>
        </authorList>
    </citation>
    <scope>NUCLEOTIDE SEQUENCE [LARGE SCALE GENOMIC DNA]</scope>
    <source>
        <strain evidence="1 2">Pch-N</strain>
    </source>
</reference>
<dbReference type="AlphaFoldDB" id="A0A7J5DTP0"/>
<name>A0A7J5DTP0_NOCSI</name>
<comment type="caution">
    <text evidence="1">The sequence shown here is derived from an EMBL/GenBank/DDBJ whole genome shotgun (WGS) entry which is preliminary data.</text>
</comment>
<dbReference type="RefSeq" id="WP_151582065.1">
    <property type="nucleotide sequence ID" value="NZ_WBVM01000003.1"/>
</dbReference>
<dbReference type="EMBL" id="WBVM01000003">
    <property type="protein sequence ID" value="KAB2808385.1"/>
    <property type="molecule type" value="Genomic_DNA"/>
</dbReference>
<dbReference type="Pfam" id="PF24684">
    <property type="entry name" value="Vgb_lyase"/>
    <property type="match status" value="1"/>
</dbReference>
<organism evidence="1 2">
    <name type="scientific">Nocardioides simplex</name>
    <name type="common">Arthrobacter simplex</name>
    <dbReference type="NCBI Taxonomy" id="2045"/>
    <lineage>
        <taxon>Bacteria</taxon>
        <taxon>Bacillati</taxon>
        <taxon>Actinomycetota</taxon>
        <taxon>Actinomycetes</taxon>
        <taxon>Propionibacteriales</taxon>
        <taxon>Nocardioidaceae</taxon>
        <taxon>Pimelobacter</taxon>
    </lineage>
</organism>
<dbReference type="PANTHER" id="PTHR40274:SF3">
    <property type="entry name" value="VIRGINIAMYCIN B LYASE"/>
    <property type="match status" value="1"/>
</dbReference>
<dbReference type="SUPFAM" id="SSF101898">
    <property type="entry name" value="NHL repeat"/>
    <property type="match status" value="1"/>
</dbReference>
<dbReference type="InterPro" id="IPR051344">
    <property type="entry name" value="Vgb"/>
</dbReference>
<evidence type="ECO:0000313" key="2">
    <source>
        <dbReference type="Proteomes" id="UP000449906"/>
    </source>
</evidence>
<gene>
    <name evidence="1" type="ORF">F9L07_22995</name>
</gene>
<dbReference type="Gene3D" id="2.130.10.10">
    <property type="entry name" value="YVTN repeat-like/Quinoprotein amine dehydrogenase"/>
    <property type="match status" value="2"/>
</dbReference>
<accession>A0A7J5DTP0</accession>
<evidence type="ECO:0000313" key="1">
    <source>
        <dbReference type="EMBL" id="KAB2808385.1"/>
    </source>
</evidence>
<dbReference type="InterPro" id="IPR015943">
    <property type="entry name" value="WD40/YVTN_repeat-like_dom_sf"/>
</dbReference>